<dbReference type="PROSITE" id="PS51379">
    <property type="entry name" value="4FE4S_FER_2"/>
    <property type="match status" value="2"/>
</dbReference>
<evidence type="ECO:0000256" key="1">
    <source>
        <dbReference type="ARBA" id="ARBA00001966"/>
    </source>
</evidence>
<dbReference type="Pfam" id="PF00037">
    <property type="entry name" value="Fer4"/>
    <property type="match status" value="1"/>
</dbReference>
<comment type="caution">
    <text evidence="11">The sequence shown here is derived from an EMBL/GenBank/DDBJ whole genome shotgun (WGS) entry which is preliminary data.</text>
</comment>
<feature type="domain" description="4Fe-4S ferredoxin-type" evidence="10">
    <location>
        <begin position="33"/>
        <end position="62"/>
    </location>
</feature>
<evidence type="ECO:0000256" key="3">
    <source>
        <dbReference type="ARBA" id="ARBA00022448"/>
    </source>
</evidence>
<evidence type="ECO:0000256" key="2">
    <source>
        <dbReference type="ARBA" id="ARBA00011595"/>
    </source>
</evidence>
<comment type="subunit">
    <text evidence="2">Heterotetramer of one alpha, one beta, one delta and one gamma chain.</text>
</comment>
<dbReference type="Proteomes" id="UP000317158">
    <property type="component" value="Unassembled WGS sequence"/>
</dbReference>
<comment type="cofactor">
    <cofactor evidence="1">
        <name>[4Fe-4S] cluster</name>
        <dbReference type="ChEBI" id="CHEBI:49883"/>
    </cofactor>
</comment>
<keyword evidence="9" id="KW-0411">Iron-sulfur</keyword>
<keyword evidence="4" id="KW-0004">4Fe-4S</keyword>
<dbReference type="GO" id="GO:0016625">
    <property type="term" value="F:oxidoreductase activity, acting on the aldehyde or oxo group of donors, iron-sulfur protein as acceptor"/>
    <property type="evidence" value="ECO:0007669"/>
    <property type="project" value="InterPro"/>
</dbReference>
<dbReference type="PROSITE" id="PS00198">
    <property type="entry name" value="4FE4S_FER_1"/>
    <property type="match status" value="1"/>
</dbReference>
<evidence type="ECO:0000259" key="10">
    <source>
        <dbReference type="PROSITE" id="PS51379"/>
    </source>
</evidence>
<proteinExistence type="predicted"/>
<evidence type="ECO:0000313" key="11">
    <source>
        <dbReference type="EMBL" id="RZN64605.1"/>
    </source>
</evidence>
<dbReference type="PANTHER" id="PTHR43724">
    <property type="entry name" value="PYRUVATE SYNTHASE SUBUNIT PORD"/>
    <property type="match status" value="1"/>
</dbReference>
<protein>
    <submittedName>
        <fullName evidence="11">Pyruvate synthase</fullName>
    </submittedName>
</protein>
<evidence type="ECO:0000256" key="4">
    <source>
        <dbReference type="ARBA" id="ARBA00022485"/>
    </source>
</evidence>
<keyword evidence="3" id="KW-0813">Transport</keyword>
<dbReference type="InterPro" id="IPR017896">
    <property type="entry name" value="4Fe4S_Fe-S-bd"/>
</dbReference>
<dbReference type="GO" id="GO:0046872">
    <property type="term" value="F:metal ion binding"/>
    <property type="evidence" value="ECO:0007669"/>
    <property type="project" value="UniProtKB-KW"/>
</dbReference>
<dbReference type="EMBL" id="RXIF01000006">
    <property type="protein sequence ID" value="RZN64605.1"/>
    <property type="molecule type" value="Genomic_DNA"/>
</dbReference>
<reference evidence="11 12" key="1">
    <citation type="journal article" date="2019" name="Nat. Microbiol.">
        <title>Wide diversity of methane and short-chain alkane metabolisms in uncultured archaea.</title>
        <authorList>
            <person name="Borrel G."/>
            <person name="Adam P.S."/>
            <person name="McKay L.J."/>
            <person name="Chen L.X."/>
            <person name="Sierra-Garcia I.N."/>
            <person name="Sieber C.M."/>
            <person name="Letourneur Q."/>
            <person name="Ghozlane A."/>
            <person name="Andersen G.L."/>
            <person name="Li W.J."/>
            <person name="Hallam S.J."/>
            <person name="Muyzer G."/>
            <person name="de Oliveira V.M."/>
            <person name="Inskeep W.P."/>
            <person name="Banfield J.F."/>
            <person name="Gribaldo S."/>
        </authorList>
    </citation>
    <scope>NUCLEOTIDE SEQUENCE [LARGE SCALE GENOMIC DNA]</scope>
    <source>
        <strain evidence="11">NM1a</strain>
    </source>
</reference>
<dbReference type="GO" id="GO:0051539">
    <property type="term" value="F:4 iron, 4 sulfur cluster binding"/>
    <property type="evidence" value="ECO:0007669"/>
    <property type="project" value="UniProtKB-KW"/>
</dbReference>
<dbReference type="Gene3D" id="3.30.70.20">
    <property type="match status" value="1"/>
</dbReference>
<dbReference type="AlphaFoldDB" id="A0A520KS61"/>
<evidence type="ECO:0000256" key="7">
    <source>
        <dbReference type="ARBA" id="ARBA00022982"/>
    </source>
</evidence>
<evidence type="ECO:0000256" key="8">
    <source>
        <dbReference type="ARBA" id="ARBA00023004"/>
    </source>
</evidence>
<keyword evidence="11" id="KW-0670">Pyruvate</keyword>
<keyword evidence="6" id="KW-0677">Repeat</keyword>
<feature type="domain" description="4Fe-4S ferredoxin-type" evidence="10">
    <location>
        <begin position="63"/>
        <end position="92"/>
    </location>
</feature>
<dbReference type="InterPro" id="IPR017900">
    <property type="entry name" value="4Fe4S_Fe_S_CS"/>
</dbReference>
<keyword evidence="7" id="KW-0249">Electron transport</keyword>
<dbReference type="PANTHER" id="PTHR43724:SF1">
    <property type="entry name" value="PYRUVATE SYNTHASE SUBUNIT PORD"/>
    <property type="match status" value="1"/>
</dbReference>
<accession>A0A520KS61</accession>
<organism evidence="11 12">
    <name type="scientific">Methanoliparum thermophilum</name>
    <dbReference type="NCBI Taxonomy" id="2491083"/>
    <lineage>
        <taxon>Archaea</taxon>
        <taxon>Methanobacteriati</taxon>
        <taxon>Methanobacteriota</taxon>
        <taxon>Candidatus Methanoliparia</taxon>
        <taxon>Candidatus Methanoliparales</taxon>
        <taxon>Candidatus Methanoliparaceae</taxon>
        <taxon>Candidatus Methanoliparum</taxon>
    </lineage>
</organism>
<dbReference type="SUPFAM" id="SSF54862">
    <property type="entry name" value="4Fe-4S ferredoxins"/>
    <property type="match status" value="1"/>
</dbReference>
<dbReference type="InterPro" id="IPR011898">
    <property type="entry name" value="PorD_KorD"/>
</dbReference>
<evidence type="ECO:0000313" key="12">
    <source>
        <dbReference type="Proteomes" id="UP000317158"/>
    </source>
</evidence>
<evidence type="ECO:0000256" key="6">
    <source>
        <dbReference type="ARBA" id="ARBA00022737"/>
    </source>
</evidence>
<dbReference type="NCBIfam" id="TIGR02179">
    <property type="entry name" value="PorD_KorD"/>
    <property type="match status" value="1"/>
</dbReference>
<name>A0A520KS61_METT2</name>
<sequence>MNKAKRNDIRLIPGGITRPKTTITNKTGFWRTFIPIFNEERCNKCGICDIFCPENCIIINEEGYRHPNYDFCKGCGICAEECPKDAIKMILESKEG</sequence>
<keyword evidence="5" id="KW-0479">Metal-binding</keyword>
<evidence type="ECO:0000256" key="5">
    <source>
        <dbReference type="ARBA" id="ARBA00022723"/>
    </source>
</evidence>
<keyword evidence="8" id="KW-0408">Iron</keyword>
<evidence type="ECO:0000256" key="9">
    <source>
        <dbReference type="ARBA" id="ARBA00023014"/>
    </source>
</evidence>
<gene>
    <name evidence="11" type="ORF">EF806_04550</name>
</gene>